<dbReference type="Gene3D" id="3.90.1150.10">
    <property type="entry name" value="Aspartate Aminotransferase, domain 1"/>
    <property type="match status" value="1"/>
</dbReference>
<dbReference type="InterPro" id="IPR004839">
    <property type="entry name" value="Aminotransferase_I/II_large"/>
</dbReference>
<dbReference type="CDD" id="cd00609">
    <property type="entry name" value="AAT_like"/>
    <property type="match status" value="1"/>
</dbReference>
<dbReference type="PROSITE" id="PS00105">
    <property type="entry name" value="AA_TRANSFER_CLASS_1"/>
    <property type="match status" value="1"/>
</dbReference>
<reference evidence="5" key="1">
    <citation type="journal article" date="2015" name="Nature">
        <title>rRNA introns, odd ribosomes, and small enigmatic genomes across a large radiation of phyla.</title>
        <authorList>
            <person name="Brown C.T."/>
            <person name="Hug L.A."/>
            <person name="Thomas B.C."/>
            <person name="Sharon I."/>
            <person name="Castelle C.J."/>
            <person name="Singh A."/>
            <person name="Wilkins M.J."/>
            <person name="Williams K.H."/>
            <person name="Banfield J.F."/>
        </authorList>
    </citation>
    <scope>NUCLEOTIDE SEQUENCE [LARGE SCALE GENOMIC DNA]</scope>
</reference>
<evidence type="ECO:0000313" key="6">
    <source>
        <dbReference type="Proteomes" id="UP000034207"/>
    </source>
</evidence>
<gene>
    <name evidence="5" type="ORF">UT18_C0017G0031</name>
</gene>
<dbReference type="InterPro" id="IPR015424">
    <property type="entry name" value="PyrdxlP-dep_Trfase"/>
</dbReference>
<evidence type="ECO:0000259" key="4">
    <source>
        <dbReference type="Pfam" id="PF00155"/>
    </source>
</evidence>
<dbReference type="PANTHER" id="PTHR42885:SF1">
    <property type="entry name" value="THREONINE-PHOSPHATE DECARBOXYLASE"/>
    <property type="match status" value="1"/>
</dbReference>
<evidence type="ECO:0000256" key="3">
    <source>
        <dbReference type="RuleBase" id="RU000481"/>
    </source>
</evidence>
<feature type="domain" description="Aminotransferase class I/classII large" evidence="4">
    <location>
        <begin position="6"/>
        <end position="339"/>
    </location>
</feature>
<sequence length="348" mass="39704">MKGGYLDFSVNLNPVPLSTELLKRINKEMNSLLSCYPNEEDALNFLADYYSIPVGNIVIGNGSTEIFFILPDALCFKGAIVVMPTFWEYTISLERSNSKVIPFYVEEKDNFNLDIIALERFVGQKVKEEDIGAVYLCNPNNPTSTLVRGKEVIRLCNKFPKIKFVVDETYLLFDKDYRQLSLISTAISRQNLVVVFSFSKFFNIPGARIGVCVASNEDIKSIKSQRVPYGLNGVGLKMIPMILRDKKYAEFSRDLISSQRQRLYKRLSEIPYLKVFEPRANYILVKIVNAKKGDATDLCNFLDKEGIIARHGANLGLGGRYVRFTVRTIEENDFLIKVIKKSFEQFRS</sequence>
<dbReference type="InterPro" id="IPR004838">
    <property type="entry name" value="NHTrfase_class1_PyrdxlP-BS"/>
</dbReference>
<dbReference type="EMBL" id="LBVV01000017">
    <property type="protein sequence ID" value="KKQ93661.1"/>
    <property type="molecule type" value="Genomic_DNA"/>
</dbReference>
<dbReference type="InterPro" id="IPR015422">
    <property type="entry name" value="PyrdxlP-dep_Trfase_small"/>
</dbReference>
<organism evidence="5 6">
    <name type="scientific">candidate division CPR2 bacterium GW2011_GWC2_39_10</name>
    <dbReference type="NCBI Taxonomy" id="1618345"/>
    <lineage>
        <taxon>Bacteria</taxon>
        <taxon>Bacteria division CPR2</taxon>
    </lineage>
</organism>
<evidence type="ECO:0000256" key="2">
    <source>
        <dbReference type="ARBA" id="ARBA00022898"/>
    </source>
</evidence>
<protein>
    <recommendedName>
        <fullName evidence="3">Aminotransferase</fullName>
        <ecNumber evidence="3">2.6.1.-</ecNumber>
    </recommendedName>
</protein>
<comment type="cofactor">
    <cofactor evidence="1 3">
        <name>pyridoxal 5'-phosphate</name>
        <dbReference type="ChEBI" id="CHEBI:597326"/>
    </cofactor>
</comment>
<dbReference type="GO" id="GO:0030170">
    <property type="term" value="F:pyridoxal phosphate binding"/>
    <property type="evidence" value="ECO:0007669"/>
    <property type="project" value="InterPro"/>
</dbReference>
<accession>A0A0G0PWH8</accession>
<keyword evidence="2" id="KW-0663">Pyridoxal phosphate</keyword>
<dbReference type="EC" id="2.6.1.-" evidence="3"/>
<evidence type="ECO:0000256" key="1">
    <source>
        <dbReference type="ARBA" id="ARBA00001933"/>
    </source>
</evidence>
<dbReference type="SUPFAM" id="SSF53383">
    <property type="entry name" value="PLP-dependent transferases"/>
    <property type="match status" value="1"/>
</dbReference>
<dbReference type="InterPro" id="IPR015421">
    <property type="entry name" value="PyrdxlP-dep_Trfase_major"/>
</dbReference>
<keyword evidence="3" id="KW-0032">Aminotransferase</keyword>
<dbReference type="Gene3D" id="3.40.640.10">
    <property type="entry name" value="Type I PLP-dependent aspartate aminotransferase-like (Major domain)"/>
    <property type="match status" value="1"/>
</dbReference>
<dbReference type="Pfam" id="PF00155">
    <property type="entry name" value="Aminotran_1_2"/>
    <property type="match status" value="1"/>
</dbReference>
<proteinExistence type="inferred from homology"/>
<name>A0A0G0PWH8_UNCC2</name>
<dbReference type="PANTHER" id="PTHR42885">
    <property type="entry name" value="HISTIDINOL-PHOSPHATE AMINOTRANSFERASE-RELATED"/>
    <property type="match status" value="1"/>
</dbReference>
<comment type="caution">
    <text evidence="5">The sequence shown here is derived from an EMBL/GenBank/DDBJ whole genome shotgun (WGS) entry which is preliminary data.</text>
</comment>
<dbReference type="Proteomes" id="UP000034207">
    <property type="component" value="Unassembled WGS sequence"/>
</dbReference>
<dbReference type="STRING" id="1618345.UT18_C0017G0031"/>
<evidence type="ECO:0000313" key="5">
    <source>
        <dbReference type="EMBL" id="KKQ93661.1"/>
    </source>
</evidence>
<keyword evidence="3" id="KW-0808">Transferase</keyword>
<dbReference type="AlphaFoldDB" id="A0A0G0PWH8"/>
<comment type="similarity">
    <text evidence="3">Belongs to the class-I pyridoxal-phosphate-dependent aminotransferase family.</text>
</comment>
<dbReference type="GO" id="GO:0008483">
    <property type="term" value="F:transaminase activity"/>
    <property type="evidence" value="ECO:0007669"/>
    <property type="project" value="UniProtKB-KW"/>
</dbReference>